<dbReference type="OrthoDB" id="7958331at2"/>
<gene>
    <name evidence="2" type="ORF">SAMN05444169_0060</name>
</gene>
<feature type="signal peptide" evidence="1">
    <location>
        <begin position="1"/>
        <end position="21"/>
    </location>
</feature>
<dbReference type="Proteomes" id="UP000190675">
    <property type="component" value="Chromosome I"/>
</dbReference>
<feature type="chain" id="PRO_5012115590" description="Cysteine rich repeat-containing protein" evidence="1">
    <location>
        <begin position="22"/>
        <end position="138"/>
    </location>
</feature>
<accession>A0A1M5GCN0</accession>
<dbReference type="RefSeq" id="WP_079563892.1">
    <property type="nucleotide sequence ID" value="NZ_LT670818.1"/>
</dbReference>
<protein>
    <recommendedName>
        <fullName evidence="4">Cysteine rich repeat-containing protein</fullName>
    </recommendedName>
</protein>
<proteinExistence type="predicted"/>
<reference evidence="2 3" key="1">
    <citation type="submission" date="2016-11" db="EMBL/GenBank/DDBJ databases">
        <authorList>
            <person name="Jaros S."/>
            <person name="Januszkiewicz K."/>
            <person name="Wedrychowicz H."/>
        </authorList>
    </citation>
    <scope>NUCLEOTIDE SEQUENCE [LARGE SCALE GENOMIC DNA]</scope>
    <source>
        <strain evidence="2 3">GAS242</strain>
    </source>
</reference>
<dbReference type="EMBL" id="LT670818">
    <property type="protein sequence ID" value="SHG01493.1"/>
    <property type="molecule type" value="Genomic_DNA"/>
</dbReference>
<evidence type="ECO:0000313" key="2">
    <source>
        <dbReference type="EMBL" id="SHG01493.1"/>
    </source>
</evidence>
<keyword evidence="1" id="KW-0732">Signal</keyword>
<dbReference type="AlphaFoldDB" id="A0A1M5GCN0"/>
<evidence type="ECO:0000313" key="3">
    <source>
        <dbReference type="Proteomes" id="UP000190675"/>
    </source>
</evidence>
<organism evidence="2 3">
    <name type="scientific">Bradyrhizobium erythrophlei</name>
    <dbReference type="NCBI Taxonomy" id="1437360"/>
    <lineage>
        <taxon>Bacteria</taxon>
        <taxon>Pseudomonadati</taxon>
        <taxon>Pseudomonadota</taxon>
        <taxon>Alphaproteobacteria</taxon>
        <taxon>Hyphomicrobiales</taxon>
        <taxon>Nitrobacteraceae</taxon>
        <taxon>Bradyrhizobium</taxon>
    </lineage>
</organism>
<evidence type="ECO:0008006" key="4">
    <source>
        <dbReference type="Google" id="ProtNLM"/>
    </source>
</evidence>
<evidence type="ECO:0000256" key="1">
    <source>
        <dbReference type="SAM" id="SignalP"/>
    </source>
</evidence>
<sequence>MSPVRALFPLLLIAAWSSASAQTMKFEDASALLGASCAKDIDDNCRGVNLDAVRLKDCLSRNQDVMSAQCKSDYGRAFDAIQKRVAARAAVAKLCERDANKYCGSVKGDRAGTLDCLLAGPRGMTINCNKALTEAGYR</sequence>
<name>A0A1M5GCN0_9BRAD</name>